<dbReference type="Proteomes" id="UP000324222">
    <property type="component" value="Unassembled WGS sequence"/>
</dbReference>
<protein>
    <submittedName>
        <fullName evidence="1">Uncharacterized protein</fullName>
    </submittedName>
</protein>
<accession>A0A5B7KAK2</accession>
<reference evidence="1 2" key="1">
    <citation type="submission" date="2019-05" db="EMBL/GenBank/DDBJ databases">
        <title>Another draft genome of Portunus trituberculatus and its Hox gene families provides insights of decapod evolution.</title>
        <authorList>
            <person name="Jeong J.-H."/>
            <person name="Song I."/>
            <person name="Kim S."/>
            <person name="Choi T."/>
            <person name="Kim D."/>
            <person name="Ryu S."/>
            <person name="Kim W."/>
        </authorList>
    </citation>
    <scope>NUCLEOTIDE SEQUENCE [LARGE SCALE GENOMIC DNA]</scope>
    <source>
        <tissue evidence="1">Muscle</tissue>
    </source>
</reference>
<evidence type="ECO:0000313" key="2">
    <source>
        <dbReference type="Proteomes" id="UP000324222"/>
    </source>
</evidence>
<dbReference type="EMBL" id="VSRR010130608">
    <property type="protein sequence ID" value="MPD02258.1"/>
    <property type="molecule type" value="Genomic_DNA"/>
</dbReference>
<keyword evidence="2" id="KW-1185">Reference proteome</keyword>
<proteinExistence type="predicted"/>
<gene>
    <name evidence="1" type="ORF">E2C01_097829</name>
</gene>
<sequence length="114" mass="12374">MIAKHGSTSIRCAVVARVPLAARVELTLIGLYLLRSLGVIKRVVGVTLDRTFSAPISHTQATIHTTTATHSHLHTSTLFTFIHNISDSHPHHFSLPFNANTTITLCKRPSLAAS</sequence>
<name>A0A5B7KAK2_PORTR</name>
<comment type="caution">
    <text evidence="1">The sequence shown here is derived from an EMBL/GenBank/DDBJ whole genome shotgun (WGS) entry which is preliminary data.</text>
</comment>
<organism evidence="1 2">
    <name type="scientific">Portunus trituberculatus</name>
    <name type="common">Swimming crab</name>
    <name type="synonym">Neptunus trituberculatus</name>
    <dbReference type="NCBI Taxonomy" id="210409"/>
    <lineage>
        <taxon>Eukaryota</taxon>
        <taxon>Metazoa</taxon>
        <taxon>Ecdysozoa</taxon>
        <taxon>Arthropoda</taxon>
        <taxon>Crustacea</taxon>
        <taxon>Multicrustacea</taxon>
        <taxon>Malacostraca</taxon>
        <taxon>Eumalacostraca</taxon>
        <taxon>Eucarida</taxon>
        <taxon>Decapoda</taxon>
        <taxon>Pleocyemata</taxon>
        <taxon>Brachyura</taxon>
        <taxon>Eubrachyura</taxon>
        <taxon>Portunoidea</taxon>
        <taxon>Portunidae</taxon>
        <taxon>Portuninae</taxon>
        <taxon>Portunus</taxon>
    </lineage>
</organism>
<dbReference type="AlphaFoldDB" id="A0A5B7KAK2"/>
<evidence type="ECO:0000313" key="1">
    <source>
        <dbReference type="EMBL" id="MPD02258.1"/>
    </source>
</evidence>